<comment type="catalytic activity">
    <reaction evidence="1">
        <text>alpha-D-glucose 6-phosphate = beta-D-glucose 6-phosphate</text>
        <dbReference type="Rhea" id="RHEA:16249"/>
        <dbReference type="ChEBI" id="CHEBI:58225"/>
        <dbReference type="ChEBI" id="CHEBI:58247"/>
        <dbReference type="EC" id="5.1.3.15"/>
    </reaction>
</comment>
<dbReference type="Gene3D" id="2.70.98.10">
    <property type="match status" value="1"/>
</dbReference>
<dbReference type="GO" id="GO:0030246">
    <property type="term" value="F:carbohydrate binding"/>
    <property type="evidence" value="ECO:0007669"/>
    <property type="project" value="UniProtKB-UniRule"/>
</dbReference>
<feature type="binding site" evidence="7">
    <location>
        <position position="89"/>
    </location>
    <ligand>
        <name>substrate</name>
    </ligand>
</feature>
<evidence type="ECO:0000256" key="2">
    <source>
        <dbReference type="ARBA" id="ARBA00005866"/>
    </source>
</evidence>
<feature type="binding site" evidence="7">
    <location>
        <position position="61"/>
    </location>
    <ligand>
        <name>substrate</name>
    </ligand>
</feature>
<dbReference type="SUPFAM" id="SSF74650">
    <property type="entry name" value="Galactose mutarotase-like"/>
    <property type="match status" value="1"/>
</dbReference>
<dbReference type="Proteomes" id="UP000807353">
    <property type="component" value="Unassembled WGS sequence"/>
</dbReference>
<keyword evidence="9" id="KW-1185">Reference proteome</keyword>
<dbReference type="GO" id="GO:0005975">
    <property type="term" value="P:carbohydrate metabolic process"/>
    <property type="evidence" value="ECO:0007669"/>
    <property type="project" value="InterPro"/>
</dbReference>
<dbReference type="PANTHER" id="PTHR11122">
    <property type="entry name" value="APOSPORY-ASSOCIATED PROTEIN C-RELATED"/>
    <property type="match status" value="1"/>
</dbReference>
<dbReference type="CDD" id="cd09020">
    <property type="entry name" value="D-hex-6-P-epi_like"/>
    <property type="match status" value="1"/>
</dbReference>
<evidence type="ECO:0000256" key="7">
    <source>
        <dbReference type="PIRSR" id="PIRSR016020-2"/>
    </source>
</evidence>
<name>A0A9P6CBF4_9AGAR</name>
<dbReference type="Pfam" id="PF01263">
    <property type="entry name" value="Aldose_epim"/>
    <property type="match status" value="1"/>
</dbReference>
<protein>
    <recommendedName>
        <fullName evidence="3 5">Glucose-6-phosphate 1-epimerase</fullName>
        <ecNumber evidence="3 5">5.1.3.15</ecNumber>
    </recommendedName>
</protein>
<dbReference type="OrthoDB" id="1659429at2759"/>
<keyword evidence="4 5" id="KW-0413">Isomerase</keyword>
<dbReference type="InterPro" id="IPR008183">
    <property type="entry name" value="Aldose_1/G6P_1-epimerase"/>
</dbReference>
<comment type="function">
    <text evidence="5">Catalyzes the interconversion between the alpha and beta anomers from at least three hexose 6-phosphate sugars (Glc6P, Gal6P, and Man6P).</text>
</comment>
<organism evidence="8 9">
    <name type="scientific">Collybia nuda</name>
    <dbReference type="NCBI Taxonomy" id="64659"/>
    <lineage>
        <taxon>Eukaryota</taxon>
        <taxon>Fungi</taxon>
        <taxon>Dikarya</taxon>
        <taxon>Basidiomycota</taxon>
        <taxon>Agaricomycotina</taxon>
        <taxon>Agaricomycetes</taxon>
        <taxon>Agaricomycetidae</taxon>
        <taxon>Agaricales</taxon>
        <taxon>Tricholomatineae</taxon>
        <taxon>Clitocybaceae</taxon>
        <taxon>Collybia</taxon>
    </lineage>
</organism>
<feature type="active site" evidence="6">
    <location>
        <position position="166"/>
    </location>
</feature>
<dbReference type="EC" id="5.1.3.15" evidence="3 5"/>
<evidence type="ECO:0000256" key="4">
    <source>
        <dbReference type="ARBA" id="ARBA00023235"/>
    </source>
</evidence>
<dbReference type="EMBL" id="MU150478">
    <property type="protein sequence ID" value="KAF9455995.1"/>
    <property type="molecule type" value="Genomic_DNA"/>
</dbReference>
<dbReference type="AlphaFoldDB" id="A0A9P6CBF4"/>
<evidence type="ECO:0000313" key="8">
    <source>
        <dbReference type="EMBL" id="KAF9455995.1"/>
    </source>
</evidence>
<dbReference type="GO" id="GO:0047938">
    <property type="term" value="F:glucose-6-phosphate 1-epimerase activity"/>
    <property type="evidence" value="ECO:0007669"/>
    <property type="project" value="UniProtKB-UniRule"/>
</dbReference>
<dbReference type="GO" id="GO:0005737">
    <property type="term" value="C:cytoplasm"/>
    <property type="evidence" value="ECO:0007669"/>
    <property type="project" value="TreeGrafter"/>
</dbReference>
<evidence type="ECO:0000256" key="1">
    <source>
        <dbReference type="ARBA" id="ARBA00001096"/>
    </source>
</evidence>
<sequence>MPLEKDWESVTLRHPKGSSVVILFYGATVISWKSGSIRGPDPVERLFVSSKAILDGSKPVRGGIPVVFPCFGAPNHPEHLKLGQHGFGRSEVWKWDSIIMDNEAGVSVKLTLDPNESLSSVYSKPFHLSYVITLEEHQISTNLHVTNMSRSTAFPPDVLEFQALFHNYIRAPSSEVFITPLKGLFYYDKTEATEGARSTPKTEERAAVNVKRPTDFVYENGPQDYEVTWPGGGIAVRSTNLKDIVIWNPQEGGSKIVDMEDGGWERYVCVEPGHVRGYIQLEPGKTWTGQQVLSVIQAERRMNSM</sequence>
<dbReference type="InterPro" id="IPR014718">
    <property type="entry name" value="GH-type_carb-bd"/>
</dbReference>
<comment type="similarity">
    <text evidence="2 5">Belongs to the glucose-6-phosphate 1-epimerase family.</text>
</comment>
<comment type="caution">
    <text evidence="8">The sequence shown here is derived from an EMBL/GenBank/DDBJ whole genome shotgun (WGS) entry which is preliminary data.</text>
</comment>
<evidence type="ECO:0000256" key="5">
    <source>
        <dbReference type="PIRNR" id="PIRNR016020"/>
    </source>
</evidence>
<dbReference type="PIRSF" id="PIRSF016020">
    <property type="entry name" value="PHexose_mutarotase"/>
    <property type="match status" value="1"/>
</dbReference>
<dbReference type="PANTHER" id="PTHR11122:SF13">
    <property type="entry name" value="GLUCOSE-6-PHOSPHATE 1-EPIMERASE"/>
    <property type="match status" value="1"/>
</dbReference>
<proteinExistence type="inferred from homology"/>
<dbReference type="InterPro" id="IPR025532">
    <property type="entry name" value="G6P_1-epimerase"/>
</dbReference>
<evidence type="ECO:0000313" key="9">
    <source>
        <dbReference type="Proteomes" id="UP000807353"/>
    </source>
</evidence>
<dbReference type="InterPro" id="IPR011013">
    <property type="entry name" value="Gal_mutarotase_sf_dom"/>
</dbReference>
<evidence type="ECO:0000256" key="3">
    <source>
        <dbReference type="ARBA" id="ARBA00012083"/>
    </source>
</evidence>
<feature type="active site" evidence="6">
    <location>
        <position position="271"/>
    </location>
</feature>
<accession>A0A9P6CBF4</accession>
<evidence type="ECO:0000256" key="6">
    <source>
        <dbReference type="PIRSR" id="PIRSR016020-1"/>
    </source>
</evidence>
<gene>
    <name evidence="8" type="ORF">BDZ94DRAFT_1205133</name>
</gene>
<feature type="binding site" evidence="7">
    <location>
        <position position="84"/>
    </location>
    <ligand>
        <name>substrate</name>
    </ligand>
</feature>
<reference evidence="8" key="1">
    <citation type="submission" date="2020-11" db="EMBL/GenBank/DDBJ databases">
        <authorList>
            <consortium name="DOE Joint Genome Institute"/>
            <person name="Ahrendt S."/>
            <person name="Riley R."/>
            <person name="Andreopoulos W."/>
            <person name="Labutti K."/>
            <person name="Pangilinan J."/>
            <person name="Ruiz-Duenas F.J."/>
            <person name="Barrasa J.M."/>
            <person name="Sanchez-Garcia M."/>
            <person name="Camarero S."/>
            <person name="Miyauchi S."/>
            <person name="Serrano A."/>
            <person name="Linde D."/>
            <person name="Babiker R."/>
            <person name="Drula E."/>
            <person name="Ayuso-Fernandez I."/>
            <person name="Pacheco R."/>
            <person name="Padilla G."/>
            <person name="Ferreira P."/>
            <person name="Barriuso J."/>
            <person name="Kellner H."/>
            <person name="Castanera R."/>
            <person name="Alfaro M."/>
            <person name="Ramirez L."/>
            <person name="Pisabarro A.G."/>
            <person name="Kuo A."/>
            <person name="Tritt A."/>
            <person name="Lipzen A."/>
            <person name="He G."/>
            <person name="Yan M."/>
            <person name="Ng V."/>
            <person name="Cullen D."/>
            <person name="Martin F."/>
            <person name="Rosso M.-N."/>
            <person name="Henrissat B."/>
            <person name="Hibbett D."/>
            <person name="Martinez A.T."/>
            <person name="Grigoriev I.V."/>
        </authorList>
    </citation>
    <scope>NUCLEOTIDE SEQUENCE</scope>
    <source>
        <strain evidence="8">CBS 247.69</strain>
    </source>
</reference>